<protein>
    <submittedName>
        <fullName evidence="1">RCG34521</fullName>
    </submittedName>
</protein>
<sequence length="71" mass="7853">MAYSETLSQKNKRGLKRWLSTCCSSRGPSLMSSLPTISSCMKCIMILSVKENLSLPHQPPTSRHLAGSLWS</sequence>
<dbReference type="Proteomes" id="UP000234681">
    <property type="component" value="Chromosome 10"/>
</dbReference>
<gene>
    <name evidence="1" type="ORF">rCG_34521</name>
</gene>
<reference evidence="1 2" key="1">
    <citation type="submission" date="2005-07" db="EMBL/GenBank/DDBJ databases">
        <authorList>
            <person name="Mural R.J."/>
            <person name="Li P.W."/>
            <person name="Adams M.D."/>
            <person name="Amanatides P.G."/>
            <person name="Baden-Tillson H."/>
            <person name="Barnstead M."/>
            <person name="Chin S.H."/>
            <person name="Dew I."/>
            <person name="Evans C.A."/>
            <person name="Ferriera S."/>
            <person name="Flanigan M."/>
            <person name="Fosler C."/>
            <person name="Glodek A."/>
            <person name="Gu Z."/>
            <person name="Holt R.A."/>
            <person name="Jennings D."/>
            <person name="Kraft C.L."/>
            <person name="Lu F."/>
            <person name="Nguyen T."/>
            <person name="Nusskern D.R."/>
            <person name="Pfannkoch C.M."/>
            <person name="Sitter C."/>
            <person name="Sutton G.G."/>
            <person name="Venter J.C."/>
            <person name="Wang Z."/>
            <person name="Woodage T."/>
            <person name="Zheng X.H."/>
            <person name="Zhong F."/>
        </authorList>
    </citation>
    <scope>NUCLEOTIDE SEQUENCE [LARGE SCALE GENOMIC DNA]</scope>
    <source>
        <strain>BN</strain>
        <strain evidence="2">Sprague-Dawley</strain>
    </source>
</reference>
<dbReference type="EMBL" id="CH473948">
    <property type="protein sequence ID" value="EDM05586.1"/>
    <property type="molecule type" value="Genomic_DNA"/>
</dbReference>
<organism evidence="1 2">
    <name type="scientific">Rattus norvegicus</name>
    <name type="common">Rat</name>
    <dbReference type="NCBI Taxonomy" id="10116"/>
    <lineage>
        <taxon>Eukaryota</taxon>
        <taxon>Metazoa</taxon>
        <taxon>Chordata</taxon>
        <taxon>Craniata</taxon>
        <taxon>Vertebrata</taxon>
        <taxon>Euteleostomi</taxon>
        <taxon>Mammalia</taxon>
        <taxon>Eutheria</taxon>
        <taxon>Euarchontoglires</taxon>
        <taxon>Glires</taxon>
        <taxon>Rodentia</taxon>
        <taxon>Myomorpha</taxon>
        <taxon>Muroidea</taxon>
        <taxon>Muridae</taxon>
        <taxon>Murinae</taxon>
        <taxon>Rattus</taxon>
    </lineage>
</organism>
<proteinExistence type="predicted"/>
<evidence type="ECO:0000313" key="2">
    <source>
        <dbReference type="Proteomes" id="UP000234681"/>
    </source>
</evidence>
<dbReference type="AlphaFoldDB" id="A6HHT1"/>
<evidence type="ECO:0000313" key="1">
    <source>
        <dbReference type="EMBL" id="EDM05586.1"/>
    </source>
</evidence>
<accession>A6HHT1</accession>
<name>A6HHT1_RAT</name>